<evidence type="ECO:0000313" key="3">
    <source>
        <dbReference type="Proteomes" id="UP000295604"/>
    </source>
</evidence>
<feature type="compositionally biased region" description="Basic residues" evidence="1">
    <location>
        <begin position="113"/>
        <end position="123"/>
    </location>
</feature>
<sequence>MTGSHSVKRPDYLVEDSRPELHRPRKYIESLEARLAHFEGVLQQVRPEVALDQSEPMPITHMPSAFPNTPDNSKPDERVFSRALRAPLAEADGFLSGVSFSRILSATMSLSRKGGRLQHSRGGHGKDFGSEVPREVSLRLSLPTLGANLSEALSQQ</sequence>
<evidence type="ECO:0000313" key="2">
    <source>
        <dbReference type="EMBL" id="TEA10639.1"/>
    </source>
</evidence>
<dbReference type="Proteomes" id="UP000295604">
    <property type="component" value="Unassembled WGS sequence"/>
</dbReference>
<gene>
    <name evidence="2" type="ORF">C8034_v009059</name>
</gene>
<feature type="region of interest" description="Disordered" evidence="1">
    <location>
        <begin position="111"/>
        <end position="133"/>
    </location>
</feature>
<feature type="compositionally biased region" description="Basic and acidic residues" evidence="1">
    <location>
        <begin position="124"/>
        <end position="133"/>
    </location>
</feature>
<proteinExistence type="predicted"/>
<dbReference type="AlphaFoldDB" id="A0A4R8T1Y0"/>
<keyword evidence="3" id="KW-1185">Reference proteome</keyword>
<reference evidence="2 3" key="1">
    <citation type="submission" date="2018-11" db="EMBL/GenBank/DDBJ databases">
        <title>Genome sequence and assembly of Colletotrichum sidae.</title>
        <authorList>
            <person name="Gan P."/>
            <person name="Shirasu K."/>
        </authorList>
    </citation>
    <scope>NUCLEOTIDE SEQUENCE [LARGE SCALE GENOMIC DNA]</scope>
    <source>
        <strain evidence="2 3">CBS 518.97</strain>
    </source>
</reference>
<evidence type="ECO:0000256" key="1">
    <source>
        <dbReference type="SAM" id="MobiDB-lite"/>
    </source>
</evidence>
<comment type="caution">
    <text evidence="2">The sequence shown here is derived from an EMBL/GenBank/DDBJ whole genome shotgun (WGS) entry which is preliminary data.</text>
</comment>
<name>A0A4R8T1Y0_9PEZI</name>
<accession>A0A4R8T1Y0</accession>
<feature type="region of interest" description="Disordered" evidence="1">
    <location>
        <begin position="57"/>
        <end position="76"/>
    </location>
</feature>
<protein>
    <submittedName>
        <fullName evidence="2">Uncharacterized protein</fullName>
    </submittedName>
</protein>
<dbReference type="EMBL" id="QAPF01000491">
    <property type="protein sequence ID" value="TEA10639.1"/>
    <property type="molecule type" value="Genomic_DNA"/>
</dbReference>
<organism evidence="2 3">
    <name type="scientific">Colletotrichum sidae</name>
    <dbReference type="NCBI Taxonomy" id="1347389"/>
    <lineage>
        <taxon>Eukaryota</taxon>
        <taxon>Fungi</taxon>
        <taxon>Dikarya</taxon>
        <taxon>Ascomycota</taxon>
        <taxon>Pezizomycotina</taxon>
        <taxon>Sordariomycetes</taxon>
        <taxon>Hypocreomycetidae</taxon>
        <taxon>Glomerellales</taxon>
        <taxon>Glomerellaceae</taxon>
        <taxon>Colletotrichum</taxon>
        <taxon>Colletotrichum orbiculare species complex</taxon>
    </lineage>
</organism>